<evidence type="ECO:0000313" key="2">
    <source>
        <dbReference type="EMBL" id="MBV4537967.1"/>
    </source>
</evidence>
<sequence>MTCILVAHLGEHVILAADKRAVQINSDGSRTVLTDDVQKIVETGVGVIAGAGIVEMLDQVKSKFNGKSFNDSGQVLESILQVRKEYSERYSGSARLDKDLSETSWVFTYPATEQGRAVTRVRFYHQSVSADHLVVLDENGVLCLPGGLSSMEAQAVQVSLQEVVRTSLCSLPYKQAAQAIFSHMVQLISDVADMSVSVSSACDVALISGSSVEVEIGISEYTREQHMA</sequence>
<gene>
    <name evidence="2" type="ORF">HU737_018515</name>
    <name evidence="1" type="ORF">HU737_05525</name>
</gene>
<reference evidence="1" key="2">
    <citation type="submission" date="2020-07" db="EMBL/GenBank/DDBJ databases">
        <authorList>
            <person name="Lood C."/>
            <person name="Girard L."/>
        </authorList>
    </citation>
    <scope>NUCLEOTIDE SEQUENCE</scope>
    <source>
        <strain evidence="1">SWRI10</strain>
    </source>
</reference>
<dbReference type="AlphaFoldDB" id="A0A923FWB8"/>
<reference evidence="2" key="3">
    <citation type="submission" date="2021-06" db="EMBL/GenBank/DDBJ databases">
        <title>Updating the genus Pseudomonas: Description of 43 new species and partition of the Pseudomonas putida group.</title>
        <authorList>
            <person name="Girard L."/>
            <person name="Lood C."/>
            <person name="Vandamme P."/>
            <person name="Rokni-Zadeh H."/>
            <person name="Van Noort V."/>
            <person name="Hofte M."/>
            <person name="Lavigne R."/>
            <person name="De Mot R."/>
        </authorList>
    </citation>
    <scope>NUCLEOTIDE SEQUENCE</scope>
    <source>
        <strain evidence="2">SWRI10</strain>
    </source>
</reference>
<dbReference type="EMBL" id="JABWRE010000003">
    <property type="protein sequence ID" value="MBC3440128.1"/>
    <property type="molecule type" value="Genomic_DNA"/>
</dbReference>
<protein>
    <submittedName>
        <fullName evidence="1">Uncharacterized protein</fullName>
    </submittedName>
</protein>
<dbReference type="Proteomes" id="UP000599879">
    <property type="component" value="Unassembled WGS sequence"/>
</dbReference>
<dbReference type="RefSeq" id="WP_186553701.1">
    <property type="nucleotide sequence ID" value="NZ_JABWRE020000001.1"/>
</dbReference>
<comment type="caution">
    <text evidence="1">The sequence shown here is derived from an EMBL/GenBank/DDBJ whole genome shotgun (WGS) entry which is preliminary data.</text>
</comment>
<organism evidence="1">
    <name type="scientific">Pseudomonas urmiensis</name>
    <dbReference type="NCBI Taxonomy" id="2745493"/>
    <lineage>
        <taxon>Bacteria</taxon>
        <taxon>Pseudomonadati</taxon>
        <taxon>Pseudomonadota</taxon>
        <taxon>Gammaproteobacteria</taxon>
        <taxon>Pseudomonadales</taxon>
        <taxon>Pseudomonadaceae</taxon>
        <taxon>Pseudomonas</taxon>
    </lineage>
</organism>
<reference evidence="1" key="1">
    <citation type="journal article" date="2020" name="Microorganisms">
        <title>Reliable Identification of Environmental Pseudomonas Isolates Using the rpoD Gene.</title>
        <authorList>
            <consortium name="The Broad Institute Genome Sequencing Platform"/>
            <person name="Girard L."/>
            <person name="Lood C."/>
            <person name="Rokni-Zadeh H."/>
            <person name="van Noort V."/>
            <person name="Lavigne R."/>
            <person name="De Mot R."/>
        </authorList>
    </citation>
    <scope>NUCLEOTIDE SEQUENCE</scope>
    <source>
        <strain evidence="1">SWRI10</strain>
    </source>
</reference>
<name>A0A923FWB8_9PSED</name>
<accession>A0A923FWB8</accession>
<evidence type="ECO:0000313" key="1">
    <source>
        <dbReference type="EMBL" id="MBC3440128.1"/>
    </source>
</evidence>
<proteinExistence type="predicted"/>
<dbReference type="EMBL" id="JABWRE020000001">
    <property type="protein sequence ID" value="MBV4537967.1"/>
    <property type="molecule type" value="Genomic_DNA"/>
</dbReference>